<accession>A0AAV1UKG0</accession>
<dbReference type="Proteomes" id="UP001162060">
    <property type="component" value="Unassembled WGS sequence"/>
</dbReference>
<gene>
    <name evidence="2" type="ORF">PM001_LOCUS20524</name>
</gene>
<reference evidence="2" key="1">
    <citation type="submission" date="2024-01" db="EMBL/GenBank/DDBJ databases">
        <authorList>
            <person name="Webb A."/>
        </authorList>
    </citation>
    <scope>NUCLEOTIDE SEQUENCE</scope>
    <source>
        <strain evidence="2">Pm1</strain>
    </source>
</reference>
<protein>
    <submittedName>
        <fullName evidence="2">Uncharacterized protein</fullName>
    </submittedName>
</protein>
<proteinExistence type="predicted"/>
<comment type="caution">
    <text evidence="2">The sequence shown here is derived from an EMBL/GenBank/DDBJ whole genome shotgun (WGS) entry which is preliminary data.</text>
</comment>
<organism evidence="2 3">
    <name type="scientific">Peronospora matthiolae</name>
    <dbReference type="NCBI Taxonomy" id="2874970"/>
    <lineage>
        <taxon>Eukaryota</taxon>
        <taxon>Sar</taxon>
        <taxon>Stramenopiles</taxon>
        <taxon>Oomycota</taxon>
        <taxon>Peronosporomycetes</taxon>
        <taxon>Peronosporales</taxon>
        <taxon>Peronosporaceae</taxon>
        <taxon>Peronospora</taxon>
    </lineage>
</organism>
<sequence>MRLVRPLVLVTVVVAGLFVSRASITEATGRQLMPIDVNAAAVTTPGRKSQVPLGAIVSSNAVHDRSAGGGKVTVTTYHNNGLWHRIKRWWKRLSGREEPRGSAKGRDMESRS</sequence>
<keyword evidence="1" id="KW-0732">Signal</keyword>
<evidence type="ECO:0000256" key="1">
    <source>
        <dbReference type="SAM" id="SignalP"/>
    </source>
</evidence>
<dbReference type="EMBL" id="CAKLBY020000221">
    <property type="protein sequence ID" value="CAK7935374.1"/>
    <property type="molecule type" value="Genomic_DNA"/>
</dbReference>
<dbReference type="AlphaFoldDB" id="A0AAV1UKG0"/>
<name>A0AAV1UKG0_9STRA</name>
<evidence type="ECO:0000313" key="3">
    <source>
        <dbReference type="Proteomes" id="UP001162060"/>
    </source>
</evidence>
<feature type="chain" id="PRO_5043348421" evidence="1">
    <location>
        <begin position="23"/>
        <end position="112"/>
    </location>
</feature>
<evidence type="ECO:0000313" key="2">
    <source>
        <dbReference type="EMBL" id="CAK7935374.1"/>
    </source>
</evidence>
<feature type="signal peptide" evidence="1">
    <location>
        <begin position="1"/>
        <end position="22"/>
    </location>
</feature>